<evidence type="ECO:0000256" key="4">
    <source>
        <dbReference type="SAM" id="MobiDB-lite"/>
    </source>
</evidence>
<dbReference type="EMBL" id="JAOPGA020001068">
    <property type="protein sequence ID" value="KAL0484785.1"/>
    <property type="molecule type" value="Genomic_DNA"/>
</dbReference>
<keyword evidence="3" id="KW-0539">Nucleus</keyword>
<evidence type="ECO:0000313" key="6">
    <source>
        <dbReference type="Proteomes" id="UP001431209"/>
    </source>
</evidence>
<dbReference type="Pfam" id="PF09766">
    <property type="entry name" value="FmiP_Thoc5"/>
    <property type="match status" value="1"/>
</dbReference>
<accession>A0AAW2Z782</accession>
<dbReference type="Proteomes" id="UP001431209">
    <property type="component" value="Unassembled WGS sequence"/>
</dbReference>
<name>A0AAW2Z782_9EUKA</name>
<keyword evidence="6" id="KW-1185">Reference proteome</keyword>
<evidence type="ECO:0000256" key="2">
    <source>
        <dbReference type="ARBA" id="ARBA00008044"/>
    </source>
</evidence>
<dbReference type="GO" id="GO:0006406">
    <property type="term" value="P:mRNA export from nucleus"/>
    <property type="evidence" value="ECO:0007669"/>
    <property type="project" value="TreeGrafter"/>
</dbReference>
<dbReference type="PANTHER" id="PTHR13375:SF3">
    <property type="entry name" value="THO COMPLEX SUBUNIT 5 HOMOLOG"/>
    <property type="match status" value="1"/>
</dbReference>
<sequence>MEIKSSHRLLTSNQVQLSTERDVRTQKSDESRLQLQNLQYEAYHLRKKITQCKQFTSRHTQIDLIPTEQYLSRVNETAANNLNEQSTEHEITLGRLQDELSTRQSLLKSMNDLNAQKALVIQQNQEKQTRIKEIRENLKSYGELNKKLSDFFQPGTSNINEQQDVARSLPTPLYILYNVLATHQLHFDSSLRVNINGDAKEGQKLLNEIISGNFQASIQQEDEQEEPMQEDLPQEELEDATNLNDDDMEQKRTGVKATRKPIQASTKDTLFKPFPLSVSVSVPVNIKNSQPTTITLDFYYLPHLNMITVNQSSTTNTLNVFTLIPGDDGVISPNVQYTNYDFSTLEVGRPYQWAQPLAGLFPMTPPSLSKNTHSMSISTIIKLIKYKTQASAHLAPQIRDLEKLKINADKSMFDKKIEMSDFKLQSEDSDGVKLYLAIFSGDANKIKIHVTLKISSFDYPLQPPQFKISIADGQLSSANQHYEIPNLLKKFVKGDRVISNRDATAFVDSQLLDIETDLNEKYVNELMQVDKYSEKQGADNDAHFNLLSKLMSHLWSCLNVYASVNLGTNTRRLCTRDY</sequence>
<comment type="subcellular location">
    <subcellularLocation>
        <location evidence="1">Nucleus</location>
    </subcellularLocation>
</comment>
<evidence type="ECO:0000256" key="3">
    <source>
        <dbReference type="ARBA" id="ARBA00023242"/>
    </source>
</evidence>
<comment type="caution">
    <text evidence="5">The sequence shown here is derived from an EMBL/GenBank/DDBJ whole genome shotgun (WGS) entry which is preliminary data.</text>
</comment>
<feature type="compositionally biased region" description="Polar residues" evidence="4">
    <location>
        <begin position="8"/>
        <end position="18"/>
    </location>
</feature>
<dbReference type="InterPro" id="IPR019163">
    <property type="entry name" value="THO_Thoc5"/>
</dbReference>
<evidence type="ECO:0000256" key="1">
    <source>
        <dbReference type="ARBA" id="ARBA00004123"/>
    </source>
</evidence>
<comment type="similarity">
    <text evidence="2">Belongs to the THOC5 family.</text>
</comment>
<protein>
    <submittedName>
        <fullName evidence="5">THO complex subunit THOC5</fullName>
    </submittedName>
</protein>
<dbReference type="PANTHER" id="PTHR13375">
    <property type="entry name" value="FMS INTERACTING PROTEIN"/>
    <property type="match status" value="1"/>
</dbReference>
<feature type="compositionally biased region" description="Acidic residues" evidence="4">
    <location>
        <begin position="220"/>
        <end position="248"/>
    </location>
</feature>
<dbReference type="GO" id="GO:0003729">
    <property type="term" value="F:mRNA binding"/>
    <property type="evidence" value="ECO:0007669"/>
    <property type="project" value="TreeGrafter"/>
</dbReference>
<reference evidence="5 6" key="1">
    <citation type="submission" date="2024-03" db="EMBL/GenBank/DDBJ databases">
        <title>The Acrasis kona genome and developmental transcriptomes reveal deep origins of eukaryotic multicellular pathways.</title>
        <authorList>
            <person name="Sheikh S."/>
            <person name="Fu C.-J."/>
            <person name="Brown M.W."/>
            <person name="Baldauf S.L."/>
        </authorList>
    </citation>
    <scope>NUCLEOTIDE SEQUENCE [LARGE SCALE GENOMIC DNA]</scope>
    <source>
        <strain evidence="5 6">ATCC MYA-3509</strain>
    </source>
</reference>
<gene>
    <name evidence="5" type="ORF">AKO1_003685</name>
</gene>
<organism evidence="5 6">
    <name type="scientific">Acrasis kona</name>
    <dbReference type="NCBI Taxonomy" id="1008807"/>
    <lineage>
        <taxon>Eukaryota</taxon>
        <taxon>Discoba</taxon>
        <taxon>Heterolobosea</taxon>
        <taxon>Tetramitia</taxon>
        <taxon>Eutetramitia</taxon>
        <taxon>Acrasidae</taxon>
        <taxon>Acrasis</taxon>
    </lineage>
</organism>
<feature type="region of interest" description="Disordered" evidence="4">
    <location>
        <begin position="220"/>
        <end position="259"/>
    </location>
</feature>
<feature type="compositionally biased region" description="Basic and acidic residues" evidence="4">
    <location>
        <begin position="19"/>
        <end position="30"/>
    </location>
</feature>
<dbReference type="AlphaFoldDB" id="A0AAW2Z782"/>
<feature type="region of interest" description="Disordered" evidence="4">
    <location>
        <begin position="1"/>
        <end position="30"/>
    </location>
</feature>
<dbReference type="GO" id="GO:0000445">
    <property type="term" value="C:THO complex part of transcription export complex"/>
    <property type="evidence" value="ECO:0007669"/>
    <property type="project" value="TreeGrafter"/>
</dbReference>
<evidence type="ECO:0000313" key="5">
    <source>
        <dbReference type="EMBL" id="KAL0484785.1"/>
    </source>
</evidence>
<proteinExistence type="inferred from homology"/>